<evidence type="ECO:0000256" key="3">
    <source>
        <dbReference type="ARBA" id="ARBA00023004"/>
    </source>
</evidence>
<dbReference type="InterPro" id="IPR012910">
    <property type="entry name" value="Plug_dom"/>
</dbReference>
<dbReference type="InterPro" id="IPR010917">
    <property type="entry name" value="TonB_rcpt_CS"/>
</dbReference>
<keyword evidence="5 9" id="KW-0798">TonB box</keyword>
<dbReference type="Pfam" id="PF07715">
    <property type="entry name" value="Plug"/>
    <property type="match status" value="1"/>
</dbReference>
<evidence type="ECO:0000313" key="14">
    <source>
        <dbReference type="Proteomes" id="UP001046350"/>
    </source>
</evidence>
<evidence type="ECO:0000256" key="9">
    <source>
        <dbReference type="RuleBase" id="RU003357"/>
    </source>
</evidence>
<dbReference type="NCBIfam" id="TIGR01783">
    <property type="entry name" value="TonB-siderophor"/>
    <property type="match status" value="1"/>
</dbReference>
<evidence type="ECO:0000256" key="6">
    <source>
        <dbReference type="ARBA" id="ARBA00023170"/>
    </source>
</evidence>
<dbReference type="Pfam" id="PF00593">
    <property type="entry name" value="TonB_dep_Rec_b-barrel"/>
    <property type="match status" value="1"/>
</dbReference>
<keyword evidence="7" id="KW-0813">Transport</keyword>
<reference evidence="13" key="1">
    <citation type="journal article" date="2021" name="Microorganisms">
        <title>The Ever-Expanding Pseudomonas Genus: Description of 43 New Species and Partition of the Pseudomonas putida Group.</title>
        <authorList>
            <person name="Girard L."/>
            <person name="Lood C."/>
            <person name="Hofte M."/>
            <person name="Vandamme P."/>
            <person name="Rokni-Zadeh H."/>
            <person name="van Noort V."/>
            <person name="Lavigne R."/>
            <person name="De Mot R."/>
        </authorList>
    </citation>
    <scope>NUCLEOTIDE SEQUENCE</scope>
    <source>
        <strain evidence="13">COW40</strain>
    </source>
</reference>
<keyword evidence="6 13" id="KW-0675">Receptor</keyword>
<comment type="subcellular location">
    <subcellularLocation>
        <location evidence="7">Cell outer membrane</location>
        <topology evidence="7">Multi-pass membrane protein</topology>
    </subcellularLocation>
</comment>
<dbReference type="RefSeq" id="WP_217843387.1">
    <property type="nucleotide sequence ID" value="NZ_CP077076.1"/>
</dbReference>
<evidence type="ECO:0000256" key="7">
    <source>
        <dbReference type="PROSITE-ProRule" id="PRU01360"/>
    </source>
</evidence>
<keyword evidence="14" id="KW-1185">Reference proteome</keyword>
<dbReference type="PROSITE" id="PS01156">
    <property type="entry name" value="TONB_DEPENDENT_REC_2"/>
    <property type="match status" value="1"/>
</dbReference>
<dbReference type="PANTHER" id="PTHR32552">
    <property type="entry name" value="FERRICHROME IRON RECEPTOR-RELATED"/>
    <property type="match status" value="1"/>
</dbReference>
<keyword evidence="10" id="KW-0732">Signal</keyword>
<keyword evidence="7" id="KW-0998">Cell outer membrane</keyword>
<sequence length="713" mass="78294">MRYRIVSLCLLHAAPMLTWAAQAPAVDTSAGIQLEAVNINADAGDYERADGPVDGYRATRSASATRTDTALHETPQSVSVVPKDVLEDTASTRLQDALDYAGGVGRANNFGGQGLTTFTVRGFTTGEFYRNGFPINRGYPNAPDANTVERLEVLRGPASALYGRGDPGGTFNVVSKQPLPEQKVTLGSQFDDQGMHRATLDATGPLNQDGTLAYRLNVLGEGGESFRDDVDSERYDVAPVISWQVNDATKIVFEGDFMRNNHPLDRGLTRLPGQRGSASRDTNIWEKGSDNLLHNDNDMAQLRFEHLLNDNWTLGGGMQWLDGSLKGNAVEANALQADGRTLGRNFNYRKLEWTDRDYQLNLTGHFDTGGFAHTLLTGIEYEDYDYNSIIQRSAGGAAAYPIDIFDPVLGQTRPALTRTTTHDKENLKTWAYFIQDQVALTERLKALAGVRFERFEHDYVNKLSAAGNFNKGENGVTPRFGLLYDLTDTVAVYANTARSFKPNSGTPQAGGGFDPEKGKSYELGVKWEALDRHLSVDAAIYHIVKENVLTNDPNDATGTFKVAAGEVRSRGLDLNVAGNLTPEWRVIGGYSYVDAEVTKDTSLERGTRLANIPRNTFSLLNTYEFQDGLAKGLGLGVGVKYVDDRAGQTAATTYTMERYSVVDLLSFYKLNEHVRLNLDVKNVFNKGYDEGAFNTYVYPGAPRTVQAGVSYTF</sequence>
<feature type="domain" description="TonB-dependent receptor plug" evidence="12">
    <location>
        <begin position="72"/>
        <end position="170"/>
    </location>
</feature>
<keyword evidence="7" id="KW-0812">Transmembrane</keyword>
<evidence type="ECO:0000256" key="2">
    <source>
        <dbReference type="ARBA" id="ARBA00022496"/>
    </source>
</evidence>
<keyword evidence="3" id="KW-0408">Iron</keyword>
<evidence type="ECO:0000313" key="13">
    <source>
        <dbReference type="EMBL" id="QXH53993.1"/>
    </source>
</evidence>
<keyword evidence="2" id="KW-0410">Iron transport</keyword>
<name>A0ABX8NC96_9PSED</name>
<evidence type="ECO:0000256" key="10">
    <source>
        <dbReference type="SAM" id="SignalP"/>
    </source>
</evidence>
<organism evidence="13 14">
    <name type="scientific">Pseudomonas fakonensis</name>
    <dbReference type="NCBI Taxonomy" id="2842355"/>
    <lineage>
        <taxon>Bacteria</taxon>
        <taxon>Pseudomonadati</taxon>
        <taxon>Pseudomonadota</taxon>
        <taxon>Gammaproteobacteria</taxon>
        <taxon>Pseudomonadales</taxon>
        <taxon>Pseudomonadaceae</taxon>
        <taxon>Pseudomonas</taxon>
    </lineage>
</organism>
<dbReference type="PANTHER" id="PTHR32552:SF90">
    <property type="entry name" value="METAL-PSEUDOPALINE RECEPTOR CNTO"/>
    <property type="match status" value="1"/>
</dbReference>
<evidence type="ECO:0000259" key="11">
    <source>
        <dbReference type="Pfam" id="PF00593"/>
    </source>
</evidence>
<dbReference type="CDD" id="cd01347">
    <property type="entry name" value="ligand_gated_channel"/>
    <property type="match status" value="1"/>
</dbReference>
<dbReference type="Proteomes" id="UP001046350">
    <property type="component" value="Chromosome"/>
</dbReference>
<evidence type="ECO:0000256" key="8">
    <source>
        <dbReference type="PROSITE-ProRule" id="PRU10144"/>
    </source>
</evidence>
<evidence type="ECO:0000256" key="4">
    <source>
        <dbReference type="ARBA" id="ARBA00023065"/>
    </source>
</evidence>
<accession>A0ABX8NC96</accession>
<feature type="short sequence motif" description="TonB C-terminal box" evidence="8">
    <location>
        <begin position="696"/>
        <end position="713"/>
    </location>
</feature>
<feature type="domain" description="TonB-dependent receptor-like beta-barrel" evidence="11">
    <location>
        <begin position="243"/>
        <end position="683"/>
    </location>
</feature>
<feature type="chain" id="PRO_5045973569" evidence="10">
    <location>
        <begin position="26"/>
        <end position="713"/>
    </location>
</feature>
<proteinExistence type="inferred from homology"/>
<evidence type="ECO:0000259" key="12">
    <source>
        <dbReference type="Pfam" id="PF07715"/>
    </source>
</evidence>
<feature type="signal peptide" evidence="10">
    <location>
        <begin position="1"/>
        <end position="25"/>
    </location>
</feature>
<comment type="similarity">
    <text evidence="1 7 9">Belongs to the TonB-dependent receptor family.</text>
</comment>
<keyword evidence="7 9" id="KW-0472">Membrane</keyword>
<dbReference type="PROSITE" id="PS52016">
    <property type="entry name" value="TONB_DEPENDENT_REC_3"/>
    <property type="match status" value="1"/>
</dbReference>
<dbReference type="InterPro" id="IPR000531">
    <property type="entry name" value="Beta-barrel_TonB"/>
</dbReference>
<evidence type="ECO:0000256" key="1">
    <source>
        <dbReference type="ARBA" id="ARBA00009810"/>
    </source>
</evidence>
<evidence type="ECO:0000256" key="5">
    <source>
        <dbReference type="ARBA" id="ARBA00023077"/>
    </source>
</evidence>
<dbReference type="InterPro" id="IPR039426">
    <property type="entry name" value="TonB-dep_rcpt-like"/>
</dbReference>
<keyword evidence="4" id="KW-0406">Ion transport</keyword>
<dbReference type="InterPro" id="IPR010105">
    <property type="entry name" value="TonB_sidphr_rcpt"/>
</dbReference>
<keyword evidence="7" id="KW-1134">Transmembrane beta strand</keyword>
<dbReference type="EMBL" id="CP077076">
    <property type="protein sequence ID" value="QXH53993.1"/>
    <property type="molecule type" value="Genomic_DNA"/>
</dbReference>
<gene>
    <name evidence="13" type="ORF">KSS94_13095</name>
</gene>
<protein>
    <submittedName>
        <fullName evidence="13">TonB-dependent siderophore receptor</fullName>
    </submittedName>
</protein>